<organism evidence="2 3">
    <name type="scientific">Echinococcus multilocularis</name>
    <name type="common">Fox tapeworm</name>
    <dbReference type="NCBI Taxonomy" id="6211"/>
    <lineage>
        <taxon>Eukaryota</taxon>
        <taxon>Metazoa</taxon>
        <taxon>Spiralia</taxon>
        <taxon>Lophotrochozoa</taxon>
        <taxon>Platyhelminthes</taxon>
        <taxon>Cestoda</taxon>
        <taxon>Eucestoda</taxon>
        <taxon>Cyclophyllidea</taxon>
        <taxon>Taeniidae</taxon>
        <taxon>Echinococcus</taxon>
    </lineage>
</organism>
<sequence length="98" mass="11291">MTICASMGVKTIMDKNPTPFKMRDENPTRPTQATRGNPIVSAPICLRQNSACLGHIQGLRNKRFYLVQHHINQRTKPTQSHPHPSRKRRKRWSVIHKG</sequence>
<evidence type="ECO:0000256" key="1">
    <source>
        <dbReference type="SAM" id="MobiDB-lite"/>
    </source>
</evidence>
<proteinExistence type="predicted"/>
<feature type="region of interest" description="Disordered" evidence="1">
    <location>
        <begin position="71"/>
        <end position="98"/>
    </location>
</feature>
<dbReference type="EMBL" id="LN902842">
    <property type="protein sequence ID" value="CDS42251.1"/>
    <property type="molecule type" value="Genomic_DNA"/>
</dbReference>
<protein>
    <submittedName>
        <fullName evidence="2">Expressed protein</fullName>
    </submittedName>
</protein>
<dbReference type="Proteomes" id="UP000017246">
    <property type="component" value="Unassembled WGS sequence"/>
</dbReference>
<gene>
    <name evidence="2" type="ORF">EmuJ_000995900</name>
</gene>
<dbReference type="AlphaFoldDB" id="A0A068YBS8"/>
<accession>A0A068YBS8</accession>
<reference evidence="2" key="2">
    <citation type="submission" date="2015-11" db="EMBL/GenBank/DDBJ databases">
        <authorList>
            <person name="Zhang Y."/>
            <person name="Guo Z."/>
        </authorList>
    </citation>
    <scope>NUCLEOTIDE SEQUENCE</scope>
</reference>
<feature type="compositionally biased region" description="Basic residues" evidence="1">
    <location>
        <begin position="83"/>
        <end position="98"/>
    </location>
</feature>
<evidence type="ECO:0000313" key="2">
    <source>
        <dbReference type="EMBL" id="CDS42251.1"/>
    </source>
</evidence>
<name>A0A068YBS8_ECHMU</name>
<keyword evidence="3" id="KW-1185">Reference proteome</keyword>
<evidence type="ECO:0000313" key="3">
    <source>
        <dbReference type="Proteomes" id="UP000017246"/>
    </source>
</evidence>
<feature type="region of interest" description="Disordered" evidence="1">
    <location>
        <begin position="14"/>
        <end position="37"/>
    </location>
</feature>
<reference evidence="2" key="1">
    <citation type="journal article" date="2013" name="Nature">
        <title>The genomes of four tapeworm species reveal adaptations to parasitism.</title>
        <authorList>
            <person name="Tsai I.J."/>
            <person name="Zarowiecki M."/>
            <person name="Holroyd N."/>
            <person name="Garciarrubio A."/>
            <person name="Sanchez-Flores A."/>
            <person name="Brooks K.L."/>
            <person name="Tracey A."/>
            <person name="Bobes R.J."/>
            <person name="Fragoso G."/>
            <person name="Sciutto E."/>
            <person name="Aslett M."/>
            <person name="Beasley H."/>
            <person name="Bennett H.M."/>
            <person name="Cai J."/>
            <person name="Camicia F."/>
            <person name="Clark R."/>
            <person name="Cucher M."/>
            <person name="De Silva N."/>
            <person name="Day T.A."/>
            <person name="Deplazes P."/>
            <person name="Estrada K."/>
            <person name="Fernandez C."/>
            <person name="Holland P.W."/>
            <person name="Hou J."/>
            <person name="Hu S."/>
            <person name="Huckvale T."/>
            <person name="Hung S.S."/>
            <person name="Kamenetzky L."/>
            <person name="Keane J.A."/>
            <person name="Kiss F."/>
            <person name="Koziol U."/>
            <person name="Lambert O."/>
            <person name="Liu K."/>
            <person name="Luo X."/>
            <person name="Luo Y."/>
            <person name="Macchiaroli N."/>
            <person name="Nichol S."/>
            <person name="Paps J."/>
            <person name="Parkinson J."/>
            <person name="Pouchkina-Stantcheva N."/>
            <person name="Riddiford N."/>
            <person name="Rosenzvit M."/>
            <person name="Salinas G."/>
            <person name="Wasmuth J.D."/>
            <person name="Zamanian M."/>
            <person name="Zheng Y."/>
            <person name="Cai X."/>
            <person name="Soberon X."/>
            <person name="Olson P.D."/>
            <person name="Laclette J.P."/>
            <person name="Brehm K."/>
            <person name="Berriman M."/>
            <person name="Garciarrubio A."/>
            <person name="Bobes R.J."/>
            <person name="Fragoso G."/>
            <person name="Sanchez-Flores A."/>
            <person name="Estrada K."/>
            <person name="Cevallos M.A."/>
            <person name="Morett E."/>
            <person name="Gonzalez V."/>
            <person name="Portillo T."/>
            <person name="Ochoa-Leyva A."/>
            <person name="Jose M.V."/>
            <person name="Sciutto E."/>
            <person name="Landa A."/>
            <person name="Jimenez L."/>
            <person name="Valdes V."/>
            <person name="Carrero J.C."/>
            <person name="Larralde C."/>
            <person name="Morales-Montor J."/>
            <person name="Limon-Lason J."/>
            <person name="Soberon X."/>
            <person name="Laclette J.P."/>
        </authorList>
    </citation>
    <scope>NUCLEOTIDE SEQUENCE [LARGE SCALE GENOMIC DNA]</scope>
</reference>